<keyword evidence="2" id="KW-1185">Reference proteome</keyword>
<proteinExistence type="predicted"/>
<dbReference type="EMBL" id="CP136891">
    <property type="protein sequence ID" value="WOK98332.1"/>
    <property type="molecule type" value="Genomic_DNA"/>
</dbReference>
<dbReference type="InterPro" id="IPR036312">
    <property type="entry name" value="Bifun_inhib/LTP/seed_sf"/>
</dbReference>
<dbReference type="Gene3D" id="1.10.110.10">
    <property type="entry name" value="Plant lipid-transfer and hydrophobic proteins"/>
    <property type="match status" value="1"/>
</dbReference>
<protein>
    <submittedName>
        <fullName evidence="1">Uncharacterized protein</fullName>
    </submittedName>
</protein>
<evidence type="ECO:0000313" key="1">
    <source>
        <dbReference type="EMBL" id="WOK98332.1"/>
    </source>
</evidence>
<sequence length="80" mass="7921">MESLLAAARSTQDPCATCNCIEMVAATTSGIDYGRANELLDKCDVSKPHLSAVAANTTTMGSLGGAPLSATMAGGSGVVS</sequence>
<dbReference type="Proteomes" id="UP001327560">
    <property type="component" value="Chromosome 2"/>
</dbReference>
<gene>
    <name evidence="1" type="ORF">Cni_G07043</name>
</gene>
<name>A0AAQ3Q703_9LILI</name>
<reference evidence="1 2" key="1">
    <citation type="submission" date="2023-10" db="EMBL/GenBank/DDBJ databases">
        <title>Chromosome-scale genome assembly provides insights into flower coloration mechanisms of Canna indica.</title>
        <authorList>
            <person name="Li C."/>
        </authorList>
    </citation>
    <scope>NUCLEOTIDE SEQUENCE [LARGE SCALE GENOMIC DNA]</scope>
    <source>
        <tissue evidence="1">Flower</tissue>
    </source>
</reference>
<evidence type="ECO:0000313" key="2">
    <source>
        <dbReference type="Proteomes" id="UP001327560"/>
    </source>
</evidence>
<accession>A0AAQ3Q703</accession>
<dbReference type="AlphaFoldDB" id="A0AAQ3Q703"/>
<organism evidence="1 2">
    <name type="scientific">Canna indica</name>
    <name type="common">Indian-shot</name>
    <dbReference type="NCBI Taxonomy" id="4628"/>
    <lineage>
        <taxon>Eukaryota</taxon>
        <taxon>Viridiplantae</taxon>
        <taxon>Streptophyta</taxon>
        <taxon>Embryophyta</taxon>
        <taxon>Tracheophyta</taxon>
        <taxon>Spermatophyta</taxon>
        <taxon>Magnoliopsida</taxon>
        <taxon>Liliopsida</taxon>
        <taxon>Zingiberales</taxon>
        <taxon>Cannaceae</taxon>
        <taxon>Canna</taxon>
    </lineage>
</organism>
<dbReference type="SUPFAM" id="SSF47699">
    <property type="entry name" value="Bifunctional inhibitor/lipid-transfer protein/seed storage 2S albumin"/>
    <property type="match status" value="1"/>
</dbReference>